<protein>
    <recommendedName>
        <fullName evidence="3">Protein NO VEIN C-terminal domain-containing protein</fullName>
    </recommendedName>
</protein>
<dbReference type="PANTHER" id="PTHR32387">
    <property type="entry name" value="WU:FJ29H11"/>
    <property type="match status" value="1"/>
</dbReference>
<dbReference type="Proteomes" id="UP000801864">
    <property type="component" value="Unassembled WGS sequence"/>
</dbReference>
<dbReference type="NCBIfam" id="NF047352">
    <property type="entry name" value="P_loop_sacsin"/>
    <property type="match status" value="1"/>
</dbReference>
<dbReference type="InterPro" id="IPR052957">
    <property type="entry name" value="Auxin_embryo_med"/>
</dbReference>
<reference evidence="1 2" key="1">
    <citation type="submission" date="2018-06" db="EMBL/GenBank/DDBJ databases">
        <title>Genome analysis of cellulolytic fungus Trichoderma lentiforme CFAM-422.</title>
        <authorList>
            <person name="Steindorff A.S."/>
            <person name="Formighieri E.F."/>
            <person name="Midorikawa G.E.O."/>
            <person name="Tamietti M.S."/>
            <person name="Ramos E.Z."/>
            <person name="Silva A.S."/>
            <person name="Bon E.P.S."/>
            <person name="Mendes T.D."/>
            <person name="Damaso M.C.T."/>
            <person name="Favaro L.C.L."/>
        </authorList>
    </citation>
    <scope>NUCLEOTIDE SEQUENCE [LARGE SCALE GENOMIC DNA]</scope>
    <source>
        <strain evidence="1 2">CFAM-422</strain>
    </source>
</reference>
<evidence type="ECO:0000313" key="1">
    <source>
        <dbReference type="EMBL" id="KAF3074264.1"/>
    </source>
</evidence>
<accession>A0A9P5CG87</accession>
<proteinExistence type="predicted"/>
<dbReference type="EMBL" id="QLNT01000005">
    <property type="protein sequence ID" value="KAF3074264.1"/>
    <property type="molecule type" value="Genomic_DNA"/>
</dbReference>
<name>A0A9P5CG87_9HYPO</name>
<comment type="caution">
    <text evidence="1">The sequence shown here is derived from an EMBL/GenBank/DDBJ whole genome shotgun (WGS) entry which is preliminary data.</text>
</comment>
<keyword evidence="2" id="KW-1185">Reference proteome</keyword>
<evidence type="ECO:0000313" key="2">
    <source>
        <dbReference type="Proteomes" id="UP000801864"/>
    </source>
</evidence>
<dbReference type="InterPro" id="IPR036890">
    <property type="entry name" value="HATPase_C_sf"/>
</dbReference>
<dbReference type="SUPFAM" id="SSF55874">
    <property type="entry name" value="ATPase domain of HSP90 chaperone/DNA topoisomerase II/histidine kinase"/>
    <property type="match status" value="1"/>
</dbReference>
<sequence length="1701" mass="195671">MSAPEMSQKVARDLVETIADDHGYVPESIWKALKPEHRETLQRKMRKLENIAGTAISTLAKNLYTSDARFVFELLQNAEDNSFTKARNSNLARYVSFEVYPHQIIIECNEDGFQPENLKAICAVGKSSKSGAQKGYVGEKGIGFKSVFMAAWKVHIESGYFSFFFKHKKGDQGLGMITPVWEDPDNDEPYLGTRMVLELGDGYSPISPSQYQIILDQFNSLKESILLFMRNIEEIRISILDKGGELEKSNTFSRKHINGNLIRLTQVSKTASRVESSSRDYYIFKHTVGGLEKNEIRTYSEYDEENKTYASAEIVLGFPLTEESVPVVEYQEIFTFLPMKQAGFTFLINSDFVTQANRQDIVMTSGRNIGIRRGIADAFIQAALEFCDHPKLQYTWMRYLPEKKQHFDPFWSQLVALLQERLNQTAILRPRSEDNFRLISSLRYSVESQLDSHGEPLFRDNNPEMHISKRYSKDDIMILRSYGLKEYTASEILDAIALDLNTSDPRIRSKDRDDDWHSRSANYLKSILLSSNTLLHLKLRCLQLMPLQGGEWIAAFGQEIFLPEADGLEVPPALDLNIIDSEATQNAHRRQLFSLLGAKEAEISFLRHRILERKFRTKLVEQSVAQLRYMFLTDKHRHCSENTSNIWLLDTDPSFQNPFSTDIYMPDDDEPFGPDKLLENVEDTNGLSVHFLHLLYLDQFFQQSDEALQLSSWKNWLCSYAGVRRHLRIISKEDRRELSKECRYVRNYLPDKFIGYLGYNWGQESKEIESSSTLIRELRTIELPFFYGRGVALEDTHLPLPNLKHQCERFSRGIEEFPFLQLHEEVTHETYVKDWGFLVSSLGVNAEEDLYFYLDVLIHIMSFNPEDEDEDDIDDFSRIFELYGVIYGKYLESPDDTNKKLIIDRFYAYDLVYIPKTQHGNFRWVAQQDCVWEGPESLTIKEPLEVRYKTLAINNLPTIRLLFTDVLGVGNCDEKTICDQLNNLRESGSTDFDRIKSLYKSLWGLLSKNKSNEARELVKSKFVEGALIYTKFDSCWNKVSQCLWSSATTVRSKKVLESDYKEMKSFFVEFLRVETLTLGLIYTELSKLGESKPTVELVKEQFFAFKDHFHMISNYKNIKPDEMKKFKIFPIRQPGAQQNIQFCDGNTEFAIADTRPLEDNFRNQIKTLGFTFDELHSLGPVIKWLGFEGRYLSRLVTETSKVEDDDRVLNHSLSHNIESRARALCRIAKHFNSPRWRTAEEIHSLYYLLKQAKVFETDKISCVQVVQQGGRSYDHEISRSKFHLEESGAGLDIFVPQEKKSRALCLARDLPSQLFEWMTTSGSTKNPSSANDRNHSLVKDILKEDYDIYNQILLEEGIVDIDIEDEEIRDEEDSVSTGSTRREAFELSDSTEFGSNMATPLTDMSSPRMDFDHGEILATVVHQDTIVASTRVTSSQNITGLFVQQTSPHASGERIEVSTSLQREVASINLGYAGLLSHVVSSARRASIPMKGSFGMDALRESLPSLPTSNSNNFGIDSYGFNSAGSLSQLERDKMIGAAGELYIFELLKACNPSLPDFGMDNWKSKIRWYAKKHPEYATMQPWHGRETSDLVYHDKMGTFTKLLIDNCYFDASTWEHRRLIYYFEVKTTVSSCETRFFVSKNQYKMLHDNRGKEDSVYIIMRVFNVGNGNIGLRLYVDPAELEAKEELLFTAETWSVVPGA</sequence>
<evidence type="ECO:0008006" key="3">
    <source>
        <dbReference type="Google" id="ProtNLM"/>
    </source>
</evidence>
<gene>
    <name evidence="1" type="ORF">CFAM422_003536</name>
</gene>
<dbReference type="Gene3D" id="3.30.565.10">
    <property type="entry name" value="Histidine kinase-like ATPase, C-terminal domain"/>
    <property type="match status" value="1"/>
</dbReference>
<organism evidence="1 2">
    <name type="scientific">Trichoderma lentiforme</name>
    <dbReference type="NCBI Taxonomy" id="1567552"/>
    <lineage>
        <taxon>Eukaryota</taxon>
        <taxon>Fungi</taxon>
        <taxon>Dikarya</taxon>
        <taxon>Ascomycota</taxon>
        <taxon>Pezizomycotina</taxon>
        <taxon>Sordariomycetes</taxon>
        <taxon>Hypocreomycetidae</taxon>
        <taxon>Hypocreales</taxon>
        <taxon>Hypocreaceae</taxon>
        <taxon>Trichoderma</taxon>
    </lineage>
</organism>
<dbReference type="PANTHER" id="PTHR32387:SF0">
    <property type="entry name" value="PROTEIN NO VEIN"/>
    <property type="match status" value="1"/>
</dbReference>